<keyword evidence="9" id="KW-0464">Manganese</keyword>
<evidence type="ECO:0000256" key="4">
    <source>
        <dbReference type="ARBA" id="ARBA00022723"/>
    </source>
</evidence>
<dbReference type="Pfam" id="PF06849">
    <property type="entry name" value="DUF1246"/>
    <property type="match status" value="1"/>
</dbReference>
<gene>
    <name evidence="12" type="ORF">ENM31_04640</name>
</gene>
<feature type="domain" description="ATP-grasp" evidence="11">
    <location>
        <begin position="105"/>
        <end position="309"/>
    </location>
</feature>
<comment type="cofactor">
    <cofactor evidence="2">
        <name>Mg(2+)</name>
        <dbReference type="ChEBI" id="CHEBI:18420"/>
    </cofactor>
</comment>
<dbReference type="Pfam" id="PF06973">
    <property type="entry name" value="DUF1297"/>
    <property type="match status" value="1"/>
</dbReference>
<evidence type="ECO:0000256" key="1">
    <source>
        <dbReference type="ARBA" id="ARBA00001936"/>
    </source>
</evidence>
<keyword evidence="3 12" id="KW-0436">Ligase</keyword>
<keyword evidence="8" id="KW-0460">Magnesium</keyword>
<proteinExistence type="predicted"/>
<dbReference type="PROSITE" id="PS50975">
    <property type="entry name" value="ATP_GRASP"/>
    <property type="match status" value="1"/>
</dbReference>
<organism evidence="12">
    <name type="scientific">Caldiarchaeum subterraneum</name>
    <dbReference type="NCBI Taxonomy" id="311458"/>
    <lineage>
        <taxon>Archaea</taxon>
        <taxon>Nitrososphaerota</taxon>
        <taxon>Candidatus Caldarchaeales</taxon>
        <taxon>Candidatus Caldarchaeaceae</taxon>
        <taxon>Candidatus Caldarchaeum</taxon>
    </lineage>
</organism>
<name>A0A7J3VUD8_CALS0</name>
<accession>A0A7J3VUD8</accession>
<dbReference type="InterPro" id="IPR023656">
    <property type="entry name" value="IMP_biosynth_PurP"/>
</dbReference>
<evidence type="ECO:0000256" key="2">
    <source>
        <dbReference type="ARBA" id="ARBA00001946"/>
    </source>
</evidence>
<comment type="cofactor">
    <cofactor evidence="1">
        <name>Mn(2+)</name>
        <dbReference type="ChEBI" id="CHEBI:29035"/>
    </cofactor>
</comment>
<evidence type="ECO:0000256" key="6">
    <source>
        <dbReference type="ARBA" id="ARBA00022755"/>
    </source>
</evidence>
<dbReference type="PANTHER" id="PTHR38147:SF2">
    <property type="entry name" value="5-FORMAMINOIMIDAZOLE-4-CARBOXAMIDE-1-(BETA)-D-RIBOFURANOSYL 5'-MONOPHOSPHATE SYNTHETASE"/>
    <property type="match status" value="1"/>
</dbReference>
<dbReference type="InterPro" id="IPR009720">
    <property type="entry name" value="IMP_biosynth_PurP_C"/>
</dbReference>
<dbReference type="PIRSF" id="PIRSF004602">
    <property type="entry name" value="ATPgrasp_PurP"/>
    <property type="match status" value="1"/>
</dbReference>
<evidence type="ECO:0000256" key="9">
    <source>
        <dbReference type="ARBA" id="ARBA00023211"/>
    </source>
</evidence>
<protein>
    <submittedName>
        <fullName evidence="12">Formate--phosphoribosylaminoimidazolecarboxamide ligase</fullName>
    </submittedName>
</protein>
<evidence type="ECO:0000256" key="8">
    <source>
        <dbReference type="ARBA" id="ARBA00022842"/>
    </source>
</evidence>
<dbReference type="InterPro" id="IPR011761">
    <property type="entry name" value="ATP-grasp"/>
</dbReference>
<dbReference type="GO" id="GO:0005524">
    <property type="term" value="F:ATP binding"/>
    <property type="evidence" value="ECO:0007669"/>
    <property type="project" value="UniProtKB-UniRule"/>
</dbReference>
<dbReference type="SUPFAM" id="SSF52440">
    <property type="entry name" value="PreATP-grasp domain"/>
    <property type="match status" value="1"/>
</dbReference>
<dbReference type="Gene3D" id="3.40.50.20">
    <property type="match status" value="1"/>
</dbReference>
<dbReference type="EMBL" id="DRXH01000160">
    <property type="protein sequence ID" value="HHM44565.1"/>
    <property type="molecule type" value="Genomic_DNA"/>
</dbReference>
<dbReference type="AlphaFoldDB" id="A0A7J3VUD8"/>
<keyword evidence="5 10" id="KW-0547">Nucleotide-binding</keyword>
<dbReference type="InterPro" id="IPR010672">
    <property type="entry name" value="IMP_biosynth_PurP_N"/>
</dbReference>
<dbReference type="GO" id="GO:0006188">
    <property type="term" value="P:IMP biosynthetic process"/>
    <property type="evidence" value="ECO:0007669"/>
    <property type="project" value="InterPro"/>
</dbReference>
<keyword evidence="7 10" id="KW-0067">ATP-binding</keyword>
<evidence type="ECO:0000256" key="3">
    <source>
        <dbReference type="ARBA" id="ARBA00022598"/>
    </source>
</evidence>
<dbReference type="Gene3D" id="3.30.470.20">
    <property type="entry name" value="ATP-grasp fold, B domain"/>
    <property type="match status" value="1"/>
</dbReference>
<reference evidence="12" key="1">
    <citation type="journal article" date="2020" name="mSystems">
        <title>Genome- and Community-Level Interaction Insights into Carbon Utilization and Element Cycling Functions of Hydrothermarchaeota in Hydrothermal Sediment.</title>
        <authorList>
            <person name="Zhou Z."/>
            <person name="Liu Y."/>
            <person name="Xu W."/>
            <person name="Pan J."/>
            <person name="Luo Z.H."/>
            <person name="Li M."/>
        </authorList>
    </citation>
    <scope>NUCLEOTIDE SEQUENCE [LARGE SCALE GENOMIC DNA]</scope>
    <source>
        <strain evidence="12">SpSt-1074</strain>
    </source>
</reference>
<dbReference type="InterPro" id="IPR013815">
    <property type="entry name" value="ATP_grasp_subdomain_1"/>
</dbReference>
<evidence type="ECO:0000256" key="5">
    <source>
        <dbReference type="ARBA" id="ARBA00022741"/>
    </source>
</evidence>
<sequence>MNIVKHYNTGRLTIATVASHSCLQILRAAKKEGFRTTAVATAKKAPFYSRFTFIDKLITAEPEDMEQLAPQLFEDNAVFIPHGSFVEYCGPEKAEAFKVPFFGTRGLIRVEASQALKMRLIKDAGLPTPEEYSSPETVKPPVIIKFDGAKGGRGYFMARDAETLKEKLSQVRGGYVIQQYLVGVPAYIHYFASPLKKRVELFGADIRYESNIDGRVLGLAEPSFTVVGNRPVVLRESLLPTLTTYGEAFAKTVEKKLGQKMIGPFCLETIIDDNMQVWVFEFSGRIVAGTNVYMGVGSPYSTLYFEKPMDMGERIAYELKEAAERNLLELVTT</sequence>
<evidence type="ECO:0000256" key="10">
    <source>
        <dbReference type="PROSITE-ProRule" id="PRU00409"/>
    </source>
</evidence>
<dbReference type="SUPFAM" id="SSF56059">
    <property type="entry name" value="Glutathione synthetase ATP-binding domain-like"/>
    <property type="match status" value="1"/>
</dbReference>
<evidence type="ECO:0000313" key="12">
    <source>
        <dbReference type="EMBL" id="HHM44565.1"/>
    </source>
</evidence>
<dbReference type="InterPro" id="IPR016185">
    <property type="entry name" value="PreATP-grasp_dom_sf"/>
</dbReference>
<dbReference type="Gene3D" id="3.30.1490.20">
    <property type="entry name" value="ATP-grasp fold, A domain"/>
    <property type="match status" value="1"/>
</dbReference>
<keyword evidence="6" id="KW-0658">Purine biosynthesis</keyword>
<evidence type="ECO:0000259" key="11">
    <source>
        <dbReference type="PROSITE" id="PS50975"/>
    </source>
</evidence>
<evidence type="ECO:0000256" key="7">
    <source>
        <dbReference type="ARBA" id="ARBA00022840"/>
    </source>
</evidence>
<dbReference type="GO" id="GO:0016879">
    <property type="term" value="F:ligase activity, forming carbon-nitrogen bonds"/>
    <property type="evidence" value="ECO:0007669"/>
    <property type="project" value="InterPro"/>
</dbReference>
<dbReference type="PANTHER" id="PTHR38147">
    <property type="entry name" value="5-FORMAMINOIMIDAZOLE-4-CARBOXAMIDE-1-(BETA)-D-RIBOFURANOSYL 5'-MONOPHOSPHATE SYNTHETASE-RELATED"/>
    <property type="match status" value="1"/>
</dbReference>
<keyword evidence="4" id="KW-0479">Metal-binding</keyword>
<comment type="caution">
    <text evidence="12">The sequence shown here is derived from an EMBL/GenBank/DDBJ whole genome shotgun (WGS) entry which is preliminary data.</text>
</comment>
<dbReference type="GO" id="GO:0000287">
    <property type="term" value="F:magnesium ion binding"/>
    <property type="evidence" value="ECO:0007669"/>
    <property type="project" value="InterPro"/>
</dbReference>